<evidence type="ECO:0000256" key="4">
    <source>
        <dbReference type="ARBA" id="ARBA00022989"/>
    </source>
</evidence>
<accession>A0ABU3P3G5</accession>
<keyword evidence="5 6" id="KW-0472">Membrane</keyword>
<protein>
    <submittedName>
        <fullName evidence="7">LptF/LptG family permease</fullName>
    </submittedName>
</protein>
<reference evidence="7 8" key="1">
    <citation type="submission" date="2023-07" db="EMBL/GenBank/DDBJ databases">
        <title>The novel representative of Negativicutes class, Anaeroselena agilis gen. nov. sp. nov.</title>
        <authorList>
            <person name="Prokofeva M.I."/>
            <person name="Elcheninov A.G."/>
            <person name="Klyukina A."/>
            <person name="Kublanov I.V."/>
            <person name="Frolov E.N."/>
            <person name="Podosokorskaya O.A."/>
        </authorList>
    </citation>
    <scope>NUCLEOTIDE SEQUENCE [LARGE SCALE GENOMIC DNA]</scope>
    <source>
        <strain evidence="7 8">4137-cl</strain>
    </source>
</reference>
<feature type="transmembrane region" description="Helical" evidence="6">
    <location>
        <begin position="12"/>
        <end position="33"/>
    </location>
</feature>
<feature type="transmembrane region" description="Helical" evidence="6">
    <location>
        <begin position="301"/>
        <end position="322"/>
    </location>
</feature>
<evidence type="ECO:0000313" key="7">
    <source>
        <dbReference type="EMBL" id="MDT8903571.1"/>
    </source>
</evidence>
<comment type="caution">
    <text evidence="7">The sequence shown here is derived from an EMBL/GenBank/DDBJ whole genome shotgun (WGS) entry which is preliminary data.</text>
</comment>
<keyword evidence="3 6" id="KW-0812">Transmembrane</keyword>
<evidence type="ECO:0000256" key="3">
    <source>
        <dbReference type="ARBA" id="ARBA00022692"/>
    </source>
</evidence>
<feature type="transmembrane region" description="Helical" evidence="6">
    <location>
        <begin position="53"/>
        <end position="78"/>
    </location>
</feature>
<keyword evidence="2" id="KW-1003">Cell membrane</keyword>
<keyword evidence="4 6" id="KW-1133">Transmembrane helix</keyword>
<sequence length="357" mass="39437">MLVIDRYLLTSLAKPLILSIAGLSLLFLSSAIFEMGTYLIVRRVHPYLVGLLLLYKLPSVLVATLPMGSLFAMLFVLGKMARDRELMIVRMSGLRTGRILLPYLAVAVLLSGLSHLLNEAVVVKVNGRAAEIVRRIIFDTPPPELMQNVFFADKDRRYYIGHIAPATKTLRGVMIFELKEGKMSRLITAEYGFAASEDWLLHNAVAYEFDPQGRLRYQAASAELTVTGARPGEHVFRVGKSADDMTSGELRRFIDDLRVKGIHTLSYEVDYHLKSAMSVTPLVFALFGAPLISRVKSHEKVYTALLCVTIVTGYYVIASLSAAAGRASLLPPLWAAWAPPVGFSLLGLALLRRADDV</sequence>
<dbReference type="PANTHER" id="PTHR33529">
    <property type="entry name" value="SLR0882 PROTEIN-RELATED"/>
    <property type="match status" value="1"/>
</dbReference>
<evidence type="ECO:0000256" key="2">
    <source>
        <dbReference type="ARBA" id="ARBA00022475"/>
    </source>
</evidence>
<dbReference type="PANTHER" id="PTHR33529:SF6">
    <property type="entry name" value="YJGP_YJGQ FAMILY PERMEASE"/>
    <property type="match status" value="1"/>
</dbReference>
<comment type="subcellular location">
    <subcellularLocation>
        <location evidence="1">Cell membrane</location>
        <topology evidence="1">Multi-pass membrane protein</topology>
    </subcellularLocation>
</comment>
<dbReference type="Proteomes" id="UP001254848">
    <property type="component" value="Unassembled WGS sequence"/>
</dbReference>
<dbReference type="RefSeq" id="WP_413782025.1">
    <property type="nucleotide sequence ID" value="NZ_JAUOZS010000001.1"/>
</dbReference>
<evidence type="ECO:0000256" key="5">
    <source>
        <dbReference type="ARBA" id="ARBA00023136"/>
    </source>
</evidence>
<proteinExistence type="predicted"/>
<evidence type="ECO:0000256" key="1">
    <source>
        <dbReference type="ARBA" id="ARBA00004651"/>
    </source>
</evidence>
<evidence type="ECO:0000256" key="6">
    <source>
        <dbReference type="SAM" id="Phobius"/>
    </source>
</evidence>
<feature type="transmembrane region" description="Helical" evidence="6">
    <location>
        <begin position="271"/>
        <end position="289"/>
    </location>
</feature>
<name>A0ABU3P3G5_9FIRM</name>
<organism evidence="7 8">
    <name type="scientific">Anaeroselena agilis</name>
    <dbReference type="NCBI Taxonomy" id="3063788"/>
    <lineage>
        <taxon>Bacteria</taxon>
        <taxon>Bacillati</taxon>
        <taxon>Bacillota</taxon>
        <taxon>Negativicutes</taxon>
        <taxon>Acetonemataceae</taxon>
        <taxon>Anaeroselena</taxon>
    </lineage>
</organism>
<feature type="transmembrane region" description="Helical" evidence="6">
    <location>
        <begin position="99"/>
        <end position="117"/>
    </location>
</feature>
<dbReference type="Pfam" id="PF03739">
    <property type="entry name" value="LptF_LptG"/>
    <property type="match status" value="1"/>
</dbReference>
<keyword evidence="8" id="KW-1185">Reference proteome</keyword>
<evidence type="ECO:0000313" key="8">
    <source>
        <dbReference type="Proteomes" id="UP001254848"/>
    </source>
</evidence>
<feature type="transmembrane region" description="Helical" evidence="6">
    <location>
        <begin position="334"/>
        <end position="351"/>
    </location>
</feature>
<dbReference type="EMBL" id="JAUOZS010000001">
    <property type="protein sequence ID" value="MDT8903571.1"/>
    <property type="molecule type" value="Genomic_DNA"/>
</dbReference>
<gene>
    <name evidence="7" type="ORF">Q4T40_20280</name>
</gene>
<dbReference type="InterPro" id="IPR005495">
    <property type="entry name" value="LptG/LptF_permease"/>
</dbReference>